<gene>
    <name evidence="1" type="ORF">HMPREF0201_00253</name>
</gene>
<name>S3JK31_9ENTR</name>
<dbReference type="STRING" id="566551.HMPREF0201_00253"/>
<dbReference type="EMBL" id="ATDT01000003">
    <property type="protein sequence ID" value="EPF20522.1"/>
    <property type="molecule type" value="Genomic_DNA"/>
</dbReference>
<reference evidence="1 2" key="1">
    <citation type="submission" date="2013-04" db="EMBL/GenBank/DDBJ databases">
        <authorList>
            <person name="Weinstock G."/>
            <person name="Sodergren E."/>
            <person name="Lobos E.A."/>
            <person name="Fulton L."/>
            <person name="Fulton R."/>
            <person name="Courtney L."/>
            <person name="Fronick C."/>
            <person name="O'Laughlin M."/>
            <person name="Godfrey J."/>
            <person name="Wilson R.M."/>
            <person name="Miner T."/>
            <person name="Farmer C."/>
            <person name="Delehaunty K."/>
            <person name="Cordes M."/>
            <person name="Minx P."/>
            <person name="Tomlinson C."/>
            <person name="Chen J."/>
            <person name="Wollam A."/>
            <person name="Pepin K.H."/>
            <person name="Palsikar V.B."/>
            <person name="Zhang X."/>
            <person name="Suruliraj S."/>
            <person name="Perna N.T."/>
            <person name="Plunkett G."/>
            <person name="Warren W."/>
            <person name="Mitreva M."/>
            <person name="Mardis E.R."/>
            <person name="Wilson R.K."/>
        </authorList>
    </citation>
    <scope>NUCLEOTIDE SEQUENCE [LARGE SCALE GENOMIC DNA]</scope>
    <source>
        <strain evidence="1 2">DSM 4568</strain>
    </source>
</reference>
<dbReference type="Proteomes" id="UP000014585">
    <property type="component" value="Unassembled WGS sequence"/>
</dbReference>
<protein>
    <submittedName>
        <fullName evidence="1">Uncharacterized protein</fullName>
    </submittedName>
</protein>
<organism evidence="1 2">
    <name type="scientific">Cedecea davisae DSM 4568</name>
    <dbReference type="NCBI Taxonomy" id="566551"/>
    <lineage>
        <taxon>Bacteria</taxon>
        <taxon>Pseudomonadati</taxon>
        <taxon>Pseudomonadota</taxon>
        <taxon>Gammaproteobacteria</taxon>
        <taxon>Enterobacterales</taxon>
        <taxon>Enterobacteriaceae</taxon>
        <taxon>Cedecea</taxon>
    </lineage>
</organism>
<sequence>MCITFKNALSFKRQNFRKYYINISKLNYFYKNQRIKILV</sequence>
<dbReference type="HOGENOM" id="CLU_3306739_0_0_6"/>
<dbReference type="AlphaFoldDB" id="S3JK31"/>
<comment type="caution">
    <text evidence="1">The sequence shown here is derived from an EMBL/GenBank/DDBJ whole genome shotgun (WGS) entry which is preliminary data.</text>
</comment>
<evidence type="ECO:0000313" key="2">
    <source>
        <dbReference type="Proteomes" id="UP000014585"/>
    </source>
</evidence>
<proteinExistence type="predicted"/>
<evidence type="ECO:0000313" key="1">
    <source>
        <dbReference type="EMBL" id="EPF20522.1"/>
    </source>
</evidence>
<accession>S3JK31</accession>